<feature type="domain" description="CHK kinase-like" evidence="1">
    <location>
        <begin position="117"/>
        <end position="314"/>
    </location>
</feature>
<dbReference type="PANTHER" id="PTHR11012:SF48">
    <property type="entry name" value="CHK KINASE-LIKE DOMAIN-CONTAINING PROTEIN-RELATED"/>
    <property type="match status" value="1"/>
</dbReference>
<dbReference type="SUPFAM" id="SSF56112">
    <property type="entry name" value="Protein kinase-like (PK-like)"/>
    <property type="match status" value="1"/>
</dbReference>
<proteinExistence type="evidence at transcript level"/>
<dbReference type="SMART" id="SM00587">
    <property type="entry name" value="CHK"/>
    <property type="match status" value="1"/>
</dbReference>
<dbReference type="InterPro" id="IPR011009">
    <property type="entry name" value="Kinase-like_dom_sf"/>
</dbReference>
<accession>U5EDE8</accession>
<dbReference type="PANTHER" id="PTHR11012">
    <property type="entry name" value="PROTEIN KINASE-LIKE DOMAIN-CONTAINING"/>
    <property type="match status" value="1"/>
</dbReference>
<dbReference type="EMBL" id="GANO01004792">
    <property type="protein sequence ID" value="JAB55079.1"/>
    <property type="molecule type" value="mRNA"/>
</dbReference>
<feature type="non-terminal residue" evidence="2">
    <location>
        <position position="405"/>
    </location>
</feature>
<dbReference type="InterPro" id="IPR015897">
    <property type="entry name" value="CHK_kinase-like"/>
</dbReference>
<evidence type="ECO:0000259" key="1">
    <source>
        <dbReference type="SMART" id="SM00587"/>
    </source>
</evidence>
<dbReference type="InterPro" id="IPR004119">
    <property type="entry name" value="EcKL"/>
</dbReference>
<sequence>LTLDDLQIAIKNYLKCDEFQLILYDLINLSDEPKGFLGMHQILTVYIKRHQTKSTLTFFVKILPELTPKHAEYVEQFGCFQKESSLYESIIPELQRSSSKLGKWGAECYFIKNNKLLIFENLSIKGFSLVENNGGMYDFDHLTVTLKVLSKLHASSIIFEVNRGQKLLDIYPGKLNENAYVKKDGYIRMLGLENAIEALVAIIKQIEKYQTNFDLIAEKFPNIIRRIYDYVKTSETHLNVFNHGDLWSNNIMFKYHEKIPIDCRFVDFQLSRYSPPAFDVLTIIVMTTNSDFRKKYQQNLLNHYYSSLSEHLSAYQLKISDFLSENEFAETCAHFHLAGLIETCLFSHLTLLPIQITKTMMNSEDGFSEFITKSRVNICLKAYECDINYRIRMTDMLSQIIDLYI</sequence>
<reference evidence="2" key="1">
    <citation type="journal article" date="2014" name="Insect Biochem. Mol. Biol.">
        <title>An insight into the sialome of the frog biting fly, Corethrella appendiculata.</title>
        <authorList>
            <person name="Ribeiro J.M.C."/>
            <person name="Chagas A.C."/>
            <person name="Pham V.M."/>
            <person name="Lounibos L.P."/>
            <person name="Calvo E."/>
        </authorList>
    </citation>
    <scope>NUCLEOTIDE SEQUENCE</scope>
    <source>
        <tissue evidence="2">Salivary glands</tissue>
    </source>
</reference>
<name>U5EDE8_9DIPT</name>
<dbReference type="Gene3D" id="3.90.1200.10">
    <property type="match status" value="1"/>
</dbReference>
<protein>
    <submittedName>
        <fullName evidence="2">Putative juvenile hormone-inducible protein</fullName>
    </submittedName>
</protein>
<dbReference type="Pfam" id="PF02958">
    <property type="entry name" value="EcKL"/>
    <property type="match status" value="1"/>
</dbReference>
<evidence type="ECO:0000313" key="2">
    <source>
        <dbReference type="EMBL" id="JAB55079.1"/>
    </source>
</evidence>
<dbReference type="AlphaFoldDB" id="U5EDE8"/>
<organism evidence="2">
    <name type="scientific">Corethrella appendiculata</name>
    <dbReference type="NCBI Taxonomy" id="1370023"/>
    <lineage>
        <taxon>Eukaryota</taxon>
        <taxon>Metazoa</taxon>
        <taxon>Ecdysozoa</taxon>
        <taxon>Arthropoda</taxon>
        <taxon>Hexapoda</taxon>
        <taxon>Insecta</taxon>
        <taxon>Pterygota</taxon>
        <taxon>Neoptera</taxon>
        <taxon>Endopterygota</taxon>
        <taxon>Diptera</taxon>
        <taxon>Nematocera</taxon>
        <taxon>Culicoidea</taxon>
        <taxon>Chaoboridae</taxon>
        <taxon>Corethrella</taxon>
    </lineage>
</organism>
<feature type="non-terminal residue" evidence="2">
    <location>
        <position position="1"/>
    </location>
</feature>